<protein>
    <submittedName>
        <fullName evidence="1">50S ribosomal protein L6P</fullName>
    </submittedName>
</protein>
<dbReference type="EMBL" id="AUZY01012589">
    <property type="protein sequence ID" value="EQD29082.1"/>
    <property type="molecule type" value="Genomic_DNA"/>
</dbReference>
<comment type="caution">
    <text evidence="1">The sequence shown here is derived from an EMBL/GenBank/DDBJ whole genome shotgun (WGS) entry which is preliminary data.</text>
</comment>
<dbReference type="GO" id="GO:0005840">
    <property type="term" value="C:ribosome"/>
    <property type="evidence" value="ECO:0007669"/>
    <property type="project" value="UniProtKB-KW"/>
</dbReference>
<feature type="non-terminal residue" evidence="1">
    <location>
        <position position="98"/>
    </location>
</feature>
<organism evidence="1">
    <name type="scientific">mine drainage metagenome</name>
    <dbReference type="NCBI Taxonomy" id="410659"/>
    <lineage>
        <taxon>unclassified sequences</taxon>
        <taxon>metagenomes</taxon>
        <taxon>ecological metagenomes</taxon>
    </lineage>
</organism>
<dbReference type="InterPro" id="IPR036789">
    <property type="entry name" value="Ribosomal_uL6-like_a/b-dom_sf"/>
</dbReference>
<keyword evidence="1" id="KW-0689">Ribosomal protein</keyword>
<sequence length="98" mass="10288">MSTELARRSATVPIPKGVSFTVRGRELVAKGPLGTSVRPFPGDVLDLAVQGTTATLTLRLAPARKESQALLGTWVAHVRNLARGLTVGVEAKMKVVAA</sequence>
<dbReference type="SUPFAM" id="SSF56053">
    <property type="entry name" value="Ribosomal protein L6"/>
    <property type="match status" value="1"/>
</dbReference>
<reference evidence="1" key="1">
    <citation type="submission" date="2013-08" db="EMBL/GenBank/DDBJ databases">
        <authorList>
            <person name="Mendez C."/>
            <person name="Richter M."/>
            <person name="Ferrer M."/>
            <person name="Sanchez J."/>
        </authorList>
    </citation>
    <scope>NUCLEOTIDE SEQUENCE</scope>
</reference>
<dbReference type="GO" id="GO:0019843">
    <property type="term" value="F:rRNA binding"/>
    <property type="evidence" value="ECO:0007669"/>
    <property type="project" value="InterPro"/>
</dbReference>
<evidence type="ECO:0000313" key="1">
    <source>
        <dbReference type="EMBL" id="EQD29082.1"/>
    </source>
</evidence>
<reference evidence="1" key="2">
    <citation type="journal article" date="2014" name="ISME J.">
        <title>Microbial stratification in low pH oxic and suboxic macroscopic growths along an acid mine drainage.</title>
        <authorList>
            <person name="Mendez-Garcia C."/>
            <person name="Mesa V."/>
            <person name="Sprenger R.R."/>
            <person name="Richter M."/>
            <person name="Diez M.S."/>
            <person name="Solano J."/>
            <person name="Bargiela R."/>
            <person name="Golyshina O.V."/>
            <person name="Manteca A."/>
            <person name="Ramos J.L."/>
            <person name="Gallego J.R."/>
            <person name="Llorente I."/>
            <person name="Martins Dos Santos V.A."/>
            <person name="Jensen O.N."/>
            <person name="Pelaez A.I."/>
            <person name="Sanchez J."/>
            <person name="Ferrer M."/>
        </authorList>
    </citation>
    <scope>NUCLEOTIDE SEQUENCE</scope>
</reference>
<proteinExistence type="predicted"/>
<dbReference type="AlphaFoldDB" id="T0YBC7"/>
<dbReference type="GO" id="GO:0003735">
    <property type="term" value="F:structural constituent of ribosome"/>
    <property type="evidence" value="ECO:0007669"/>
    <property type="project" value="InterPro"/>
</dbReference>
<accession>T0YBC7</accession>
<dbReference type="Gene3D" id="3.90.930.12">
    <property type="entry name" value="Ribosomal protein L6, alpha-beta domain"/>
    <property type="match status" value="1"/>
</dbReference>
<name>T0YBC7_9ZZZZ</name>
<dbReference type="GO" id="GO:0006412">
    <property type="term" value="P:translation"/>
    <property type="evidence" value="ECO:0007669"/>
    <property type="project" value="InterPro"/>
</dbReference>
<gene>
    <name evidence="1" type="ORF">B1B_18776</name>
</gene>
<keyword evidence="1" id="KW-0687">Ribonucleoprotein</keyword>